<dbReference type="PANTHER" id="PTHR44520">
    <property type="entry name" value="RESPONSE REGULATOR RCP1-RELATED"/>
    <property type="match status" value="1"/>
</dbReference>
<dbReference type="GO" id="GO:0000160">
    <property type="term" value="P:phosphorelay signal transduction system"/>
    <property type="evidence" value="ECO:0007669"/>
    <property type="project" value="InterPro"/>
</dbReference>
<dbReference type="PANTHER" id="PTHR44520:SF1">
    <property type="entry name" value="TWO-COMPONENT SYSTEM REGULATORY PROTEIN"/>
    <property type="match status" value="1"/>
</dbReference>
<dbReference type="PROSITE" id="PS50110">
    <property type="entry name" value="RESPONSE_REGULATORY"/>
    <property type="match status" value="1"/>
</dbReference>
<dbReference type="InterPro" id="IPR052893">
    <property type="entry name" value="TCS_response_regulator"/>
</dbReference>
<dbReference type="SMART" id="SM00448">
    <property type="entry name" value="REC"/>
    <property type="match status" value="1"/>
</dbReference>
<dbReference type="Proteomes" id="UP000593737">
    <property type="component" value="Chromosome"/>
</dbReference>
<evidence type="ECO:0000313" key="4">
    <source>
        <dbReference type="Proteomes" id="UP000593737"/>
    </source>
</evidence>
<dbReference type="Gene3D" id="3.40.50.2300">
    <property type="match status" value="1"/>
</dbReference>
<protein>
    <submittedName>
        <fullName evidence="3">Two-component system response regulator</fullName>
    </submittedName>
</protein>
<dbReference type="Pfam" id="PF00072">
    <property type="entry name" value="Response_reg"/>
    <property type="match status" value="1"/>
</dbReference>
<dbReference type="InterPro" id="IPR001789">
    <property type="entry name" value="Sig_transdc_resp-reg_receiver"/>
</dbReference>
<feature type="domain" description="Response regulatory" evidence="2">
    <location>
        <begin position="6"/>
        <end position="133"/>
    </location>
</feature>
<dbReference type="KEGG" id="nkf:Nkreftii_004088"/>
<dbReference type="InterPro" id="IPR011006">
    <property type="entry name" value="CheY-like_superfamily"/>
</dbReference>
<reference evidence="3 4" key="1">
    <citation type="journal article" date="2020" name="ISME J.">
        <title>Enrichment and physiological characterization of a novel comammox Nitrospira indicates ammonium inhibition of complete nitrification.</title>
        <authorList>
            <person name="Sakoula D."/>
            <person name="Koch H."/>
            <person name="Frank J."/>
            <person name="Jetten M.S.M."/>
            <person name="van Kessel M.A.H.J."/>
            <person name="Lucker S."/>
        </authorList>
    </citation>
    <scope>NUCLEOTIDE SEQUENCE [LARGE SCALE GENOMIC DNA]</scope>
    <source>
        <strain evidence="3">Comreactor17</strain>
    </source>
</reference>
<evidence type="ECO:0000256" key="1">
    <source>
        <dbReference type="PROSITE-ProRule" id="PRU00169"/>
    </source>
</evidence>
<accession>A0A7S8J2F3</accession>
<organism evidence="3 4">
    <name type="scientific">Candidatus Nitrospira kreftii</name>
    <dbReference type="NCBI Taxonomy" id="2652173"/>
    <lineage>
        <taxon>Bacteria</taxon>
        <taxon>Pseudomonadati</taxon>
        <taxon>Nitrospirota</taxon>
        <taxon>Nitrospiria</taxon>
        <taxon>Nitrospirales</taxon>
        <taxon>Nitrospiraceae</taxon>
        <taxon>Nitrospira</taxon>
    </lineage>
</organism>
<dbReference type="CDD" id="cd17557">
    <property type="entry name" value="REC_Rcp-like"/>
    <property type="match status" value="1"/>
</dbReference>
<evidence type="ECO:0000313" key="3">
    <source>
        <dbReference type="EMBL" id="QPD06314.1"/>
    </source>
</evidence>
<gene>
    <name evidence="3" type="ORF">Nkreftii_004088</name>
</gene>
<proteinExistence type="predicted"/>
<dbReference type="SUPFAM" id="SSF52172">
    <property type="entry name" value="CheY-like"/>
    <property type="match status" value="1"/>
</dbReference>
<dbReference type="AlphaFoldDB" id="A0A7S8J2F3"/>
<name>A0A7S8J2F3_9BACT</name>
<dbReference type="EMBL" id="CP047423">
    <property type="protein sequence ID" value="QPD06314.1"/>
    <property type="molecule type" value="Genomic_DNA"/>
</dbReference>
<keyword evidence="1" id="KW-0597">Phosphoprotein</keyword>
<feature type="modified residue" description="4-aspartylphosphate" evidence="1">
    <location>
        <position position="66"/>
    </location>
</feature>
<evidence type="ECO:0000259" key="2">
    <source>
        <dbReference type="PROSITE" id="PS50110"/>
    </source>
</evidence>
<sequence length="154" mass="17158">MNAAKPILLAEDNPRDAELALAAMEEEHISDKIVLCRDGAEVLDYLYCRGQFKSRLKGNPAVVFLDLKMPKVNGLEVLRTIKADINLRPIPVVMLTSSREERDLAESYALGANAYVVKPVEFHKFLSAVKELGTFWGVINEPPPEGSRFSHPHS</sequence>